<dbReference type="KEGG" id="tpx:Turpa_3184"/>
<comment type="subcellular location">
    <subcellularLocation>
        <location evidence="2 15">Cytoplasm</location>
    </subcellularLocation>
</comment>
<dbReference type="GO" id="GO:0000287">
    <property type="term" value="F:magnesium ion binding"/>
    <property type="evidence" value="ECO:0007669"/>
    <property type="project" value="TreeGrafter"/>
</dbReference>
<dbReference type="AlphaFoldDB" id="I4B966"/>
<dbReference type="NCBIfam" id="TIGR01203">
    <property type="entry name" value="HGPRTase"/>
    <property type="match status" value="1"/>
</dbReference>
<dbReference type="EMBL" id="CP002959">
    <property type="protein sequence ID" value="AFM13823.1"/>
    <property type="molecule type" value="Genomic_DNA"/>
</dbReference>
<dbReference type="GO" id="GO:0006178">
    <property type="term" value="P:guanine salvage"/>
    <property type="evidence" value="ECO:0007669"/>
    <property type="project" value="TreeGrafter"/>
</dbReference>
<dbReference type="OrthoDB" id="9802824at2"/>
<evidence type="ECO:0000256" key="1">
    <source>
        <dbReference type="ARBA" id="ARBA00001946"/>
    </source>
</evidence>
<feature type="domain" description="Phosphoribosyltransferase" evidence="16">
    <location>
        <begin position="17"/>
        <end position="166"/>
    </location>
</feature>
<dbReference type="GO" id="GO:0000166">
    <property type="term" value="F:nucleotide binding"/>
    <property type="evidence" value="ECO:0007669"/>
    <property type="project" value="UniProtKB-KW"/>
</dbReference>
<proteinExistence type="inferred from homology"/>
<dbReference type="PANTHER" id="PTHR43340:SF1">
    <property type="entry name" value="HYPOXANTHINE PHOSPHORIBOSYLTRANSFERASE"/>
    <property type="match status" value="1"/>
</dbReference>
<evidence type="ECO:0000256" key="14">
    <source>
        <dbReference type="ARBA" id="ARBA00049402"/>
    </source>
</evidence>
<dbReference type="GO" id="GO:0032263">
    <property type="term" value="P:GMP salvage"/>
    <property type="evidence" value="ECO:0007669"/>
    <property type="project" value="TreeGrafter"/>
</dbReference>
<gene>
    <name evidence="17" type="ordered locus">Turpa_3184</name>
</gene>
<dbReference type="PATRIC" id="fig|869212.3.peg.3213"/>
<dbReference type="Gene3D" id="3.40.50.2020">
    <property type="match status" value="1"/>
</dbReference>
<keyword evidence="11 15" id="KW-0547">Nucleotide-binding</keyword>
<dbReference type="STRING" id="869212.Turpa_3184"/>
<evidence type="ECO:0000256" key="8">
    <source>
        <dbReference type="ARBA" id="ARBA00022679"/>
    </source>
</evidence>
<dbReference type="InterPro" id="IPR005904">
    <property type="entry name" value="Hxn_phspho_trans"/>
</dbReference>
<accession>I4B966</accession>
<evidence type="ECO:0000313" key="18">
    <source>
        <dbReference type="Proteomes" id="UP000006048"/>
    </source>
</evidence>
<dbReference type="GO" id="GO:0052657">
    <property type="term" value="F:guanine phosphoribosyltransferase activity"/>
    <property type="evidence" value="ECO:0007669"/>
    <property type="project" value="RHEA"/>
</dbReference>
<evidence type="ECO:0000256" key="10">
    <source>
        <dbReference type="ARBA" id="ARBA00022726"/>
    </source>
</evidence>
<comment type="cofactor">
    <cofactor evidence="1 15">
        <name>Mg(2+)</name>
        <dbReference type="ChEBI" id="CHEBI:18420"/>
    </cofactor>
</comment>
<comment type="similarity">
    <text evidence="4 15">Belongs to the purine/pyrimidine phosphoribosyltransferase family.</text>
</comment>
<evidence type="ECO:0000256" key="5">
    <source>
        <dbReference type="ARBA" id="ARBA00011895"/>
    </source>
</evidence>
<sequence length="191" mass="21201">MANSYQPVPPLIGKEDIEKRIGELGRQITADYATQSHLRVIGALRGCFVFMADLIRAIEMPVKVDFMEISSYGSATTSSGNIKILKDLSDDVHGEHVVIAEDIIDTGLTLQSMIDLLKGRGVTSVEVATLLIKPKNVALQRKLIYPVKYRAFEVSDEFVVGMGMDYKGYMRNLPYIAQVTDAQQLKLFDGE</sequence>
<organism evidence="17 18">
    <name type="scientific">Turneriella parva (strain ATCC BAA-1111 / DSM 21527 / NCTC 11395 / H)</name>
    <name type="common">Leptospira parva</name>
    <dbReference type="NCBI Taxonomy" id="869212"/>
    <lineage>
        <taxon>Bacteria</taxon>
        <taxon>Pseudomonadati</taxon>
        <taxon>Spirochaetota</taxon>
        <taxon>Spirochaetia</taxon>
        <taxon>Leptospirales</taxon>
        <taxon>Leptospiraceae</taxon>
        <taxon>Turneriella</taxon>
    </lineage>
</organism>
<keyword evidence="6 15" id="KW-0963">Cytoplasm</keyword>
<keyword evidence="18" id="KW-1185">Reference proteome</keyword>
<protein>
    <recommendedName>
        <fullName evidence="5 15">Hypoxanthine phosphoribosyltransferase</fullName>
        <ecNumber evidence="5 15">2.4.2.8</ecNumber>
    </recommendedName>
</protein>
<dbReference type="GO" id="GO:0005829">
    <property type="term" value="C:cytosol"/>
    <property type="evidence" value="ECO:0007669"/>
    <property type="project" value="TreeGrafter"/>
</dbReference>
<keyword evidence="10 15" id="KW-0660">Purine salvage</keyword>
<evidence type="ECO:0000256" key="7">
    <source>
        <dbReference type="ARBA" id="ARBA00022676"/>
    </source>
</evidence>
<evidence type="ECO:0000256" key="4">
    <source>
        <dbReference type="ARBA" id="ARBA00008391"/>
    </source>
</evidence>
<evidence type="ECO:0000256" key="9">
    <source>
        <dbReference type="ARBA" id="ARBA00022723"/>
    </source>
</evidence>
<dbReference type="InterPro" id="IPR050408">
    <property type="entry name" value="HGPRT"/>
</dbReference>
<keyword evidence="8 15" id="KW-0808">Transferase</keyword>
<evidence type="ECO:0000256" key="11">
    <source>
        <dbReference type="ARBA" id="ARBA00022741"/>
    </source>
</evidence>
<comment type="catalytic activity">
    <reaction evidence="14">
        <text>IMP + diphosphate = hypoxanthine + 5-phospho-alpha-D-ribose 1-diphosphate</text>
        <dbReference type="Rhea" id="RHEA:17973"/>
        <dbReference type="ChEBI" id="CHEBI:17368"/>
        <dbReference type="ChEBI" id="CHEBI:33019"/>
        <dbReference type="ChEBI" id="CHEBI:58017"/>
        <dbReference type="ChEBI" id="CHEBI:58053"/>
        <dbReference type="EC" id="2.4.2.8"/>
    </reaction>
    <physiologicalReaction direction="right-to-left" evidence="14">
        <dbReference type="Rhea" id="RHEA:17975"/>
    </physiologicalReaction>
</comment>
<evidence type="ECO:0000256" key="2">
    <source>
        <dbReference type="ARBA" id="ARBA00004496"/>
    </source>
</evidence>
<dbReference type="EC" id="2.4.2.8" evidence="5 15"/>
<evidence type="ECO:0000313" key="17">
    <source>
        <dbReference type="EMBL" id="AFM13823.1"/>
    </source>
</evidence>
<dbReference type="GO" id="GO:0046100">
    <property type="term" value="P:hypoxanthine metabolic process"/>
    <property type="evidence" value="ECO:0007669"/>
    <property type="project" value="TreeGrafter"/>
</dbReference>
<dbReference type="Pfam" id="PF00156">
    <property type="entry name" value="Pribosyltran"/>
    <property type="match status" value="1"/>
</dbReference>
<evidence type="ECO:0000256" key="6">
    <source>
        <dbReference type="ARBA" id="ARBA00022490"/>
    </source>
</evidence>
<dbReference type="SUPFAM" id="SSF53271">
    <property type="entry name" value="PRTase-like"/>
    <property type="match status" value="1"/>
</dbReference>
<evidence type="ECO:0000256" key="15">
    <source>
        <dbReference type="RuleBase" id="RU364099"/>
    </source>
</evidence>
<evidence type="ECO:0000256" key="3">
    <source>
        <dbReference type="ARBA" id="ARBA00004669"/>
    </source>
</evidence>
<name>I4B966_TURPD</name>
<dbReference type="InterPro" id="IPR029057">
    <property type="entry name" value="PRTase-like"/>
</dbReference>
<evidence type="ECO:0000256" key="12">
    <source>
        <dbReference type="ARBA" id="ARBA00022842"/>
    </source>
</evidence>
<dbReference type="Proteomes" id="UP000006048">
    <property type="component" value="Chromosome"/>
</dbReference>
<dbReference type="UniPathway" id="UPA00591">
    <property type="reaction ID" value="UER00648"/>
</dbReference>
<dbReference type="GO" id="GO:0004422">
    <property type="term" value="F:hypoxanthine phosphoribosyltransferase activity"/>
    <property type="evidence" value="ECO:0007669"/>
    <property type="project" value="InterPro"/>
</dbReference>
<dbReference type="HOGENOM" id="CLU_073615_0_1_12"/>
<reference evidence="17 18" key="1">
    <citation type="submission" date="2012-06" db="EMBL/GenBank/DDBJ databases">
        <title>The complete chromosome of genome of Turneriella parva DSM 21527.</title>
        <authorList>
            <consortium name="US DOE Joint Genome Institute (JGI-PGF)"/>
            <person name="Lucas S."/>
            <person name="Han J."/>
            <person name="Lapidus A."/>
            <person name="Bruce D."/>
            <person name="Goodwin L."/>
            <person name="Pitluck S."/>
            <person name="Peters L."/>
            <person name="Kyrpides N."/>
            <person name="Mavromatis K."/>
            <person name="Ivanova N."/>
            <person name="Mikhailova N."/>
            <person name="Chertkov O."/>
            <person name="Detter J.C."/>
            <person name="Tapia R."/>
            <person name="Han C."/>
            <person name="Land M."/>
            <person name="Hauser L."/>
            <person name="Markowitz V."/>
            <person name="Cheng J.-F."/>
            <person name="Hugenholtz P."/>
            <person name="Woyke T."/>
            <person name="Wu D."/>
            <person name="Gronow S."/>
            <person name="Wellnitz S."/>
            <person name="Brambilla E."/>
            <person name="Klenk H.-P."/>
            <person name="Eisen J.A."/>
        </authorList>
    </citation>
    <scope>NUCLEOTIDE SEQUENCE [LARGE SCALE GENOMIC DNA]</scope>
    <source>
        <strain evidence="18">ATCC BAA-1111 / DSM 21527 / NCTC 11395 / H</strain>
    </source>
</reference>
<comment type="catalytic activity">
    <reaction evidence="13">
        <text>GMP + diphosphate = guanine + 5-phospho-alpha-D-ribose 1-diphosphate</text>
        <dbReference type="Rhea" id="RHEA:25424"/>
        <dbReference type="ChEBI" id="CHEBI:16235"/>
        <dbReference type="ChEBI" id="CHEBI:33019"/>
        <dbReference type="ChEBI" id="CHEBI:58017"/>
        <dbReference type="ChEBI" id="CHEBI:58115"/>
        <dbReference type="EC" id="2.4.2.8"/>
    </reaction>
    <physiologicalReaction direction="right-to-left" evidence="13">
        <dbReference type="Rhea" id="RHEA:25426"/>
    </physiologicalReaction>
</comment>
<dbReference type="CDD" id="cd06223">
    <property type="entry name" value="PRTases_typeI"/>
    <property type="match status" value="1"/>
</dbReference>
<keyword evidence="12 15" id="KW-0460">Magnesium</keyword>
<dbReference type="RefSeq" id="WP_014804323.1">
    <property type="nucleotide sequence ID" value="NC_018020.1"/>
</dbReference>
<dbReference type="PANTHER" id="PTHR43340">
    <property type="entry name" value="HYPOXANTHINE-GUANINE PHOSPHORIBOSYLTRANSFERASE"/>
    <property type="match status" value="1"/>
</dbReference>
<dbReference type="GO" id="GO:0006166">
    <property type="term" value="P:purine ribonucleoside salvage"/>
    <property type="evidence" value="ECO:0007669"/>
    <property type="project" value="UniProtKB-KW"/>
</dbReference>
<comment type="pathway">
    <text evidence="3 15">Purine metabolism; IMP biosynthesis via salvage pathway; IMP from hypoxanthine: step 1/1.</text>
</comment>
<dbReference type="GO" id="GO:0032264">
    <property type="term" value="P:IMP salvage"/>
    <property type="evidence" value="ECO:0007669"/>
    <property type="project" value="UniProtKB-UniPathway"/>
</dbReference>
<evidence type="ECO:0000259" key="16">
    <source>
        <dbReference type="Pfam" id="PF00156"/>
    </source>
</evidence>
<dbReference type="FunFam" id="3.40.50.2020:FF:000006">
    <property type="entry name" value="Hypoxanthine phosphoribosyltransferase"/>
    <property type="match status" value="1"/>
</dbReference>
<keyword evidence="9 15" id="KW-0479">Metal-binding</keyword>
<dbReference type="InterPro" id="IPR000836">
    <property type="entry name" value="PRTase_dom"/>
</dbReference>
<keyword evidence="7 15" id="KW-0328">Glycosyltransferase</keyword>
<evidence type="ECO:0000256" key="13">
    <source>
        <dbReference type="ARBA" id="ARBA00048811"/>
    </source>
</evidence>